<dbReference type="EMBL" id="PVTV01000011">
    <property type="protein sequence ID" value="PRY99107.1"/>
    <property type="molecule type" value="Genomic_DNA"/>
</dbReference>
<sequence length="136" mass="14420">MRFSSEHDTDGPDINLIPLIDILLVMLIFLAATTTFTPQVALKVALPKANTTEKAPTELILAINQSGQYALGGELLAGGLLEEIAAALKVANPKPEDATLVIYADAMTPHQYVVTAMQAAKRAGIGHVNFATQAHD</sequence>
<keyword evidence="7" id="KW-0813">Transport</keyword>
<evidence type="ECO:0000256" key="5">
    <source>
        <dbReference type="ARBA" id="ARBA00022989"/>
    </source>
</evidence>
<evidence type="ECO:0000256" key="6">
    <source>
        <dbReference type="ARBA" id="ARBA00023136"/>
    </source>
</evidence>
<evidence type="ECO:0000256" key="1">
    <source>
        <dbReference type="ARBA" id="ARBA00004162"/>
    </source>
</evidence>
<evidence type="ECO:0000256" key="3">
    <source>
        <dbReference type="ARBA" id="ARBA00022475"/>
    </source>
</evidence>
<reference evidence="9 10" key="1">
    <citation type="submission" date="2018-03" db="EMBL/GenBank/DDBJ databases">
        <title>Genomic Encyclopedia of Type Strains, Phase III (KMG-III): the genomes of soil and plant-associated and newly described type strains.</title>
        <authorList>
            <person name="Whitman W."/>
        </authorList>
    </citation>
    <scope>NUCLEOTIDE SEQUENCE [LARGE SCALE GENOMIC DNA]</scope>
    <source>
        <strain evidence="9 10">MWH-P2sevCIIIb</strain>
    </source>
</reference>
<keyword evidence="3" id="KW-1003">Cell membrane</keyword>
<keyword evidence="5 8" id="KW-1133">Transmembrane helix</keyword>
<name>A0A2T0XJN2_9BURK</name>
<dbReference type="Pfam" id="PF02472">
    <property type="entry name" value="ExbD"/>
    <property type="match status" value="1"/>
</dbReference>
<dbReference type="Gene3D" id="3.30.420.270">
    <property type="match status" value="1"/>
</dbReference>
<evidence type="ECO:0000256" key="2">
    <source>
        <dbReference type="ARBA" id="ARBA00005811"/>
    </source>
</evidence>
<evidence type="ECO:0000313" key="10">
    <source>
        <dbReference type="Proteomes" id="UP000238308"/>
    </source>
</evidence>
<keyword evidence="7" id="KW-0653">Protein transport</keyword>
<dbReference type="AlphaFoldDB" id="A0A2T0XJN2"/>
<dbReference type="GO" id="GO:0005886">
    <property type="term" value="C:plasma membrane"/>
    <property type="evidence" value="ECO:0007669"/>
    <property type="project" value="UniProtKB-SubCell"/>
</dbReference>
<keyword evidence="4 7" id="KW-0812">Transmembrane</keyword>
<dbReference type="GO" id="GO:0022857">
    <property type="term" value="F:transmembrane transporter activity"/>
    <property type="evidence" value="ECO:0007669"/>
    <property type="project" value="InterPro"/>
</dbReference>
<organism evidence="9 10">
    <name type="scientific">Jezberella montanilacus</name>
    <dbReference type="NCBI Taxonomy" id="323426"/>
    <lineage>
        <taxon>Bacteria</taxon>
        <taxon>Pseudomonadati</taxon>
        <taxon>Pseudomonadota</taxon>
        <taxon>Betaproteobacteria</taxon>
        <taxon>Burkholderiales</taxon>
        <taxon>Alcaligenaceae</taxon>
        <taxon>Jezberella</taxon>
    </lineage>
</organism>
<comment type="subcellular location">
    <subcellularLocation>
        <location evidence="1">Cell membrane</location>
        <topology evidence="1">Single-pass membrane protein</topology>
    </subcellularLocation>
    <subcellularLocation>
        <location evidence="7">Cell membrane</location>
        <topology evidence="7">Single-pass type II membrane protein</topology>
    </subcellularLocation>
</comment>
<evidence type="ECO:0000256" key="4">
    <source>
        <dbReference type="ARBA" id="ARBA00022692"/>
    </source>
</evidence>
<comment type="similarity">
    <text evidence="2 7">Belongs to the ExbD/TolR family.</text>
</comment>
<protein>
    <submittedName>
        <fullName evidence="9">Biopolymer transport protein ExbD</fullName>
    </submittedName>
</protein>
<dbReference type="GO" id="GO:0015031">
    <property type="term" value="P:protein transport"/>
    <property type="evidence" value="ECO:0007669"/>
    <property type="project" value="UniProtKB-KW"/>
</dbReference>
<keyword evidence="6 8" id="KW-0472">Membrane</keyword>
<evidence type="ECO:0000256" key="8">
    <source>
        <dbReference type="SAM" id="Phobius"/>
    </source>
</evidence>
<dbReference type="InterPro" id="IPR003400">
    <property type="entry name" value="ExbD"/>
</dbReference>
<evidence type="ECO:0000256" key="7">
    <source>
        <dbReference type="RuleBase" id="RU003879"/>
    </source>
</evidence>
<dbReference type="RefSeq" id="WP_106227003.1">
    <property type="nucleotide sequence ID" value="NZ_PVTV01000011.1"/>
</dbReference>
<dbReference type="OrthoDB" id="424972at2"/>
<feature type="transmembrane region" description="Helical" evidence="8">
    <location>
        <begin position="16"/>
        <end position="36"/>
    </location>
</feature>
<gene>
    <name evidence="9" type="ORF">BCM14_0546</name>
</gene>
<dbReference type="PANTHER" id="PTHR30558:SF3">
    <property type="entry name" value="BIOPOLYMER TRANSPORT PROTEIN EXBD-RELATED"/>
    <property type="match status" value="1"/>
</dbReference>
<dbReference type="PANTHER" id="PTHR30558">
    <property type="entry name" value="EXBD MEMBRANE COMPONENT OF PMF-DRIVEN MACROMOLECULE IMPORT SYSTEM"/>
    <property type="match status" value="1"/>
</dbReference>
<proteinExistence type="inferred from homology"/>
<keyword evidence="10" id="KW-1185">Reference proteome</keyword>
<dbReference type="Proteomes" id="UP000238308">
    <property type="component" value="Unassembled WGS sequence"/>
</dbReference>
<evidence type="ECO:0000313" key="9">
    <source>
        <dbReference type="EMBL" id="PRY99107.1"/>
    </source>
</evidence>
<comment type="caution">
    <text evidence="9">The sequence shown here is derived from an EMBL/GenBank/DDBJ whole genome shotgun (WGS) entry which is preliminary data.</text>
</comment>
<accession>A0A2T0XJN2</accession>